<dbReference type="AlphaFoldDB" id="A0AAU8EX02"/>
<accession>A0AAU8EX02</accession>
<dbReference type="Pfam" id="PF00171">
    <property type="entry name" value="Aldedh"/>
    <property type="match status" value="1"/>
</dbReference>
<dbReference type="EMBL" id="CP159280">
    <property type="protein sequence ID" value="XCH13950.1"/>
    <property type="molecule type" value="Genomic_DNA"/>
</dbReference>
<evidence type="ECO:0000313" key="4">
    <source>
        <dbReference type="EMBL" id="XCH13950.1"/>
    </source>
</evidence>
<dbReference type="InterPro" id="IPR015590">
    <property type="entry name" value="Aldehyde_DH_dom"/>
</dbReference>
<name>A0AAU8EX02_9MICC</name>
<evidence type="ECO:0000256" key="1">
    <source>
        <dbReference type="ARBA" id="ARBA00023002"/>
    </source>
</evidence>
<organism evidence="4">
    <name type="scientific">Arthrobacter sp. K5</name>
    <dbReference type="NCBI Taxonomy" id="2839623"/>
    <lineage>
        <taxon>Bacteria</taxon>
        <taxon>Bacillati</taxon>
        <taxon>Actinomycetota</taxon>
        <taxon>Actinomycetes</taxon>
        <taxon>Micrococcales</taxon>
        <taxon>Micrococcaceae</taxon>
        <taxon>Arthrobacter</taxon>
    </lineage>
</organism>
<feature type="compositionally biased region" description="Polar residues" evidence="2">
    <location>
        <begin position="10"/>
        <end position="28"/>
    </location>
</feature>
<evidence type="ECO:0000259" key="3">
    <source>
        <dbReference type="Pfam" id="PF00171"/>
    </source>
</evidence>
<gene>
    <name evidence="4" type="ORF">ABRP34_22875</name>
</gene>
<dbReference type="InterPro" id="IPR016162">
    <property type="entry name" value="Ald_DH_N"/>
</dbReference>
<dbReference type="PANTHER" id="PTHR11699">
    <property type="entry name" value="ALDEHYDE DEHYDROGENASE-RELATED"/>
    <property type="match status" value="1"/>
</dbReference>
<dbReference type="RefSeq" id="WP_353713631.1">
    <property type="nucleotide sequence ID" value="NZ_CP159280.1"/>
</dbReference>
<dbReference type="GO" id="GO:0016491">
    <property type="term" value="F:oxidoreductase activity"/>
    <property type="evidence" value="ECO:0007669"/>
    <property type="project" value="UniProtKB-KW"/>
</dbReference>
<evidence type="ECO:0000256" key="2">
    <source>
        <dbReference type="SAM" id="MobiDB-lite"/>
    </source>
</evidence>
<dbReference type="Gene3D" id="3.40.605.10">
    <property type="entry name" value="Aldehyde Dehydrogenase, Chain A, domain 1"/>
    <property type="match status" value="1"/>
</dbReference>
<dbReference type="InterPro" id="IPR016161">
    <property type="entry name" value="Ald_DH/histidinol_DH"/>
</dbReference>
<feature type="domain" description="Aldehyde dehydrogenase" evidence="3">
    <location>
        <begin position="21"/>
        <end position="105"/>
    </location>
</feature>
<protein>
    <submittedName>
        <fullName evidence="4">Aldehyde dehydrogenase family protein</fullName>
    </submittedName>
</protein>
<reference evidence="4" key="1">
    <citation type="submission" date="2024-06" db="EMBL/GenBank/DDBJ databases">
        <title>Biodegradation of dimethachlon by Arthrobacter sp. K5: mechanistic insights and ecological implications.</title>
        <authorList>
            <person name="Hu S."/>
            <person name="Lu P."/>
        </authorList>
    </citation>
    <scope>NUCLEOTIDE SEQUENCE</scope>
    <source>
        <strain evidence="4">K5</strain>
        <plasmid evidence="4">unnamed</plasmid>
    </source>
</reference>
<proteinExistence type="predicted"/>
<sequence length="186" mass="19805">MSETRDHWTNGESVAPANSSYAQGTNPATGEAGVGVAQGTRHDLAAPVEAAEDAASAWWHYPSAQRGRLLQSLAQEMRRRNKELASPEIEDTGKPMAVALSEVRTLRPTSNSTPVCSTTLAVTCWMSIPSNTSKAAGTVWPHRWLPKCCVPLQSLSPAADEGGFTVSSDFVLRVASPTVSLSSVNR</sequence>
<feature type="region of interest" description="Disordered" evidence="2">
    <location>
        <begin position="1"/>
        <end position="34"/>
    </location>
</feature>
<geneLocation type="plasmid" evidence="4">
    <name>unnamed</name>
</geneLocation>
<keyword evidence="4" id="KW-0614">Plasmid</keyword>
<keyword evidence="1" id="KW-0560">Oxidoreductase</keyword>
<dbReference type="SUPFAM" id="SSF53720">
    <property type="entry name" value="ALDH-like"/>
    <property type="match status" value="1"/>
</dbReference>